<sequence length="117" mass="13415">MSGIDKRRYRPGARALMEIRKYQRTTDLLIRRQPFMRLVREIASDFVNSNYVSDGGQAIGLRWQSHALMALQEAAEAFLVHMFEDANLCAIHAKRVTLMQKDIQLANRIRGHGTGLM</sequence>
<keyword evidence="7" id="KW-0544">Nucleosome core</keyword>
<dbReference type="STRING" id="215637.A0A4P9ZUU7"/>
<protein>
    <submittedName>
        <fullName evidence="9">Histone-fold-containing protein</fullName>
    </submittedName>
</protein>
<evidence type="ECO:0000313" key="10">
    <source>
        <dbReference type="Proteomes" id="UP000268162"/>
    </source>
</evidence>
<keyword evidence="4" id="KW-0158">Chromosome</keyword>
<accession>A0A4P9ZUU7</accession>
<dbReference type="Pfam" id="PF00125">
    <property type="entry name" value="Histone"/>
    <property type="match status" value="1"/>
</dbReference>
<dbReference type="FunFam" id="1.10.20.10:FF:000085">
    <property type="entry name" value="Histone H3.2"/>
    <property type="match status" value="1"/>
</dbReference>
<dbReference type="InterPro" id="IPR000164">
    <property type="entry name" value="Histone_H3/CENP-A"/>
</dbReference>
<comment type="subcellular location">
    <subcellularLocation>
        <location evidence="2">Chromosome</location>
    </subcellularLocation>
    <subcellularLocation>
        <location evidence="1">Nucleus</location>
    </subcellularLocation>
</comment>
<evidence type="ECO:0000313" key="9">
    <source>
        <dbReference type="EMBL" id="RKP37376.1"/>
    </source>
</evidence>
<dbReference type="EMBL" id="ML002503">
    <property type="protein sequence ID" value="RKP37376.1"/>
    <property type="molecule type" value="Genomic_DNA"/>
</dbReference>
<dbReference type="PRINTS" id="PR00622">
    <property type="entry name" value="HISTONEH3"/>
</dbReference>
<dbReference type="PROSITE" id="PS00959">
    <property type="entry name" value="HISTONE_H3_2"/>
    <property type="match status" value="1"/>
</dbReference>
<dbReference type="GO" id="GO:0003677">
    <property type="term" value="F:DNA binding"/>
    <property type="evidence" value="ECO:0007669"/>
    <property type="project" value="UniProtKB-KW"/>
</dbReference>
<reference evidence="10" key="1">
    <citation type="journal article" date="2018" name="Nat. Microbiol.">
        <title>Leveraging single-cell genomics to expand the fungal tree of life.</title>
        <authorList>
            <person name="Ahrendt S.R."/>
            <person name="Quandt C.A."/>
            <person name="Ciobanu D."/>
            <person name="Clum A."/>
            <person name="Salamov A."/>
            <person name="Andreopoulos B."/>
            <person name="Cheng J.F."/>
            <person name="Woyke T."/>
            <person name="Pelin A."/>
            <person name="Henrissat B."/>
            <person name="Reynolds N.K."/>
            <person name="Benny G.L."/>
            <person name="Smith M.E."/>
            <person name="James T.Y."/>
            <person name="Grigoriev I.V."/>
        </authorList>
    </citation>
    <scope>NUCLEOTIDE SEQUENCE [LARGE SCALE GENOMIC DNA]</scope>
    <source>
        <strain evidence="10">RSA 468</strain>
    </source>
</reference>
<dbReference type="Proteomes" id="UP000268162">
    <property type="component" value="Unassembled WGS sequence"/>
</dbReference>
<keyword evidence="10" id="KW-1185">Reference proteome</keyword>
<feature type="domain" description="Core Histone H2A/H2B/H3" evidence="8">
    <location>
        <begin position="11"/>
        <end position="109"/>
    </location>
</feature>
<comment type="similarity">
    <text evidence="3">Belongs to the histone H3 family.</text>
</comment>
<evidence type="ECO:0000256" key="2">
    <source>
        <dbReference type="ARBA" id="ARBA00004286"/>
    </source>
</evidence>
<evidence type="ECO:0000256" key="1">
    <source>
        <dbReference type="ARBA" id="ARBA00004123"/>
    </source>
</evidence>
<evidence type="ECO:0000259" key="8">
    <source>
        <dbReference type="Pfam" id="PF00125"/>
    </source>
</evidence>
<evidence type="ECO:0000256" key="5">
    <source>
        <dbReference type="ARBA" id="ARBA00023125"/>
    </source>
</evidence>
<proteinExistence type="inferred from homology"/>
<dbReference type="InterPro" id="IPR007125">
    <property type="entry name" value="H2A/H2B/H3"/>
</dbReference>
<dbReference type="InterPro" id="IPR009072">
    <property type="entry name" value="Histone-fold"/>
</dbReference>
<dbReference type="AlphaFoldDB" id="A0A4P9ZUU7"/>
<dbReference type="Gene3D" id="1.10.20.10">
    <property type="entry name" value="Histone, subunit A"/>
    <property type="match status" value="1"/>
</dbReference>
<dbReference type="GO" id="GO:0030527">
    <property type="term" value="F:structural constituent of chromatin"/>
    <property type="evidence" value="ECO:0007669"/>
    <property type="project" value="InterPro"/>
</dbReference>
<keyword evidence="5" id="KW-0238">DNA-binding</keyword>
<dbReference type="CDD" id="cd22911">
    <property type="entry name" value="HFD_H3"/>
    <property type="match status" value="1"/>
</dbReference>
<evidence type="ECO:0000256" key="3">
    <source>
        <dbReference type="ARBA" id="ARBA00010343"/>
    </source>
</evidence>
<dbReference type="SUPFAM" id="SSF47113">
    <property type="entry name" value="Histone-fold"/>
    <property type="match status" value="1"/>
</dbReference>
<keyword evidence="6" id="KW-0539">Nucleus</keyword>
<evidence type="ECO:0000256" key="7">
    <source>
        <dbReference type="ARBA" id="ARBA00023269"/>
    </source>
</evidence>
<evidence type="ECO:0000256" key="4">
    <source>
        <dbReference type="ARBA" id="ARBA00022454"/>
    </source>
</evidence>
<organism evidence="9 10">
    <name type="scientific">Dimargaris cristalligena</name>
    <dbReference type="NCBI Taxonomy" id="215637"/>
    <lineage>
        <taxon>Eukaryota</taxon>
        <taxon>Fungi</taxon>
        <taxon>Fungi incertae sedis</taxon>
        <taxon>Zoopagomycota</taxon>
        <taxon>Kickxellomycotina</taxon>
        <taxon>Dimargaritomycetes</taxon>
        <taxon>Dimargaritales</taxon>
        <taxon>Dimargaritaceae</taxon>
        <taxon>Dimargaris</taxon>
    </lineage>
</organism>
<dbReference type="PANTHER" id="PTHR45810">
    <property type="entry name" value="HISTONE H3.2"/>
    <property type="match status" value="1"/>
</dbReference>
<evidence type="ECO:0000256" key="6">
    <source>
        <dbReference type="ARBA" id="ARBA00023242"/>
    </source>
</evidence>
<name>A0A4P9ZUU7_9FUNG</name>
<dbReference type="GO" id="GO:0046982">
    <property type="term" value="F:protein heterodimerization activity"/>
    <property type="evidence" value="ECO:0007669"/>
    <property type="project" value="InterPro"/>
</dbReference>
<dbReference type="SMART" id="SM00428">
    <property type="entry name" value="H3"/>
    <property type="match status" value="1"/>
</dbReference>
<dbReference type="GO" id="GO:0000786">
    <property type="term" value="C:nucleosome"/>
    <property type="evidence" value="ECO:0007669"/>
    <property type="project" value="UniProtKB-KW"/>
</dbReference>
<dbReference type="GO" id="GO:0005634">
    <property type="term" value="C:nucleus"/>
    <property type="evidence" value="ECO:0007669"/>
    <property type="project" value="UniProtKB-SubCell"/>
</dbReference>
<gene>
    <name evidence="9" type="ORF">BJ085DRAFT_20052</name>
</gene>